<dbReference type="AlphaFoldDB" id="A0A286ULS1"/>
<organism evidence="7 8">
    <name type="scientific">Pyrrhoderma noxium</name>
    <dbReference type="NCBI Taxonomy" id="2282107"/>
    <lineage>
        <taxon>Eukaryota</taxon>
        <taxon>Fungi</taxon>
        <taxon>Dikarya</taxon>
        <taxon>Basidiomycota</taxon>
        <taxon>Agaricomycotina</taxon>
        <taxon>Agaricomycetes</taxon>
        <taxon>Hymenochaetales</taxon>
        <taxon>Hymenochaetaceae</taxon>
        <taxon>Pyrrhoderma</taxon>
    </lineage>
</organism>
<dbReference type="OrthoDB" id="1878542at2759"/>
<evidence type="ECO:0000259" key="6">
    <source>
        <dbReference type="Pfam" id="PF01494"/>
    </source>
</evidence>
<protein>
    <submittedName>
        <fullName evidence="7">FAD NAD-binding domain-containing</fullName>
    </submittedName>
</protein>
<evidence type="ECO:0000256" key="1">
    <source>
        <dbReference type="ARBA" id="ARBA00007992"/>
    </source>
</evidence>
<accession>A0A286ULS1</accession>
<dbReference type="InterPro" id="IPR002938">
    <property type="entry name" value="FAD-bd"/>
</dbReference>
<proteinExistence type="inferred from homology"/>
<keyword evidence="4" id="KW-0560">Oxidoreductase</keyword>
<evidence type="ECO:0000256" key="3">
    <source>
        <dbReference type="ARBA" id="ARBA00022827"/>
    </source>
</evidence>
<evidence type="ECO:0000313" key="8">
    <source>
        <dbReference type="Proteomes" id="UP000217199"/>
    </source>
</evidence>
<dbReference type="PRINTS" id="PR00420">
    <property type="entry name" value="RNGMNOXGNASE"/>
</dbReference>
<evidence type="ECO:0000256" key="4">
    <source>
        <dbReference type="ARBA" id="ARBA00023002"/>
    </source>
</evidence>
<evidence type="ECO:0000313" key="7">
    <source>
        <dbReference type="EMBL" id="PAV20444.1"/>
    </source>
</evidence>
<dbReference type="InterPro" id="IPR036188">
    <property type="entry name" value="FAD/NAD-bd_sf"/>
</dbReference>
<dbReference type="Gene3D" id="3.50.50.60">
    <property type="entry name" value="FAD/NAD(P)-binding domain"/>
    <property type="match status" value="1"/>
</dbReference>
<dbReference type="SUPFAM" id="SSF51905">
    <property type="entry name" value="FAD/NAD(P)-binding domain"/>
    <property type="match status" value="1"/>
</dbReference>
<dbReference type="PROSITE" id="PS51257">
    <property type="entry name" value="PROKAR_LIPOPROTEIN"/>
    <property type="match status" value="1"/>
</dbReference>
<dbReference type="GO" id="GO:0004497">
    <property type="term" value="F:monooxygenase activity"/>
    <property type="evidence" value="ECO:0007669"/>
    <property type="project" value="UniProtKB-KW"/>
</dbReference>
<keyword evidence="2" id="KW-0285">Flavoprotein</keyword>
<dbReference type="PANTHER" id="PTHR13789:SF147">
    <property type="entry name" value="PUTATIVE (AFU_ORTHOLOGUE AFUA_2G01950)-RELATED"/>
    <property type="match status" value="1"/>
</dbReference>
<evidence type="ECO:0000256" key="5">
    <source>
        <dbReference type="ARBA" id="ARBA00023033"/>
    </source>
</evidence>
<dbReference type="STRING" id="2282107.A0A286ULS1"/>
<comment type="similarity">
    <text evidence="1">Belongs to the paxM FAD-dependent monooxygenase family.</text>
</comment>
<feature type="domain" description="FAD-binding" evidence="6">
    <location>
        <begin position="10"/>
        <end position="363"/>
    </location>
</feature>
<dbReference type="InterPro" id="IPR050493">
    <property type="entry name" value="FAD-dep_Monooxygenase_BioMet"/>
</dbReference>
<sequence length="445" mass="49965">MSDDSKPELTFLIIGAGLAGLACAITLSQAGHHVRVLEAGPAIERAPCGIKVPPNMNRILQRWGVDPELQRTLGAGCYRVLTRSALTDEHIGDIPFHKEIMDEVGADFCFAQYDDIISALYKYARDAGAHIEFNSRVTEVRSEKPSVLLSNGKEIFGDIIVGADGPNSVVRQTITDEYIEDQEGTHSTSKFTVPKSKFANDAELIDLTTGTRWTIFMGSGWLALSYPVRNGEELAIDIWREENDDSIPLGIRHPIDTSEIEAERLGFGPRLSRLLELSNEIVRIKEVKQAPAEDWSDEDGHLVIVGDAAHHITPTGNHGAALALEDAVVLGGLFSRLTNRRHIKRLLNAYQEIRQPRCEGIQQQELHKLAVVSIPSGPEQEMRDDAMRKEKEYAKEKLENSMDDEYLQTIWEEFQVYVYDAFDEVESWWVEWGSLLDRVNEETQI</sequence>
<evidence type="ECO:0000256" key="2">
    <source>
        <dbReference type="ARBA" id="ARBA00022630"/>
    </source>
</evidence>
<dbReference type="Proteomes" id="UP000217199">
    <property type="component" value="Unassembled WGS sequence"/>
</dbReference>
<dbReference type="Pfam" id="PF01494">
    <property type="entry name" value="FAD_binding_3"/>
    <property type="match status" value="1"/>
</dbReference>
<name>A0A286ULS1_9AGAM</name>
<keyword evidence="5" id="KW-0503">Monooxygenase</keyword>
<dbReference type="PANTHER" id="PTHR13789">
    <property type="entry name" value="MONOOXYGENASE"/>
    <property type="match status" value="1"/>
</dbReference>
<comment type="caution">
    <text evidence="7">The sequence shown here is derived from an EMBL/GenBank/DDBJ whole genome shotgun (WGS) entry which is preliminary data.</text>
</comment>
<gene>
    <name evidence="7" type="ORF">PNOK_0307100</name>
</gene>
<keyword evidence="3" id="KW-0274">FAD</keyword>
<dbReference type="EMBL" id="NBII01000003">
    <property type="protein sequence ID" value="PAV20444.1"/>
    <property type="molecule type" value="Genomic_DNA"/>
</dbReference>
<dbReference type="InParanoid" id="A0A286ULS1"/>
<keyword evidence="8" id="KW-1185">Reference proteome</keyword>
<reference evidence="7 8" key="1">
    <citation type="journal article" date="2017" name="Mol. Ecol.">
        <title>Comparative and population genomic landscape of Phellinus noxius: A hypervariable fungus causing root rot in trees.</title>
        <authorList>
            <person name="Chung C.L."/>
            <person name="Lee T.J."/>
            <person name="Akiba M."/>
            <person name="Lee H.H."/>
            <person name="Kuo T.H."/>
            <person name="Liu D."/>
            <person name="Ke H.M."/>
            <person name="Yokoi T."/>
            <person name="Roa M.B."/>
            <person name="Lu M.J."/>
            <person name="Chang Y.Y."/>
            <person name="Ann P.J."/>
            <person name="Tsai J.N."/>
            <person name="Chen C.Y."/>
            <person name="Tzean S.S."/>
            <person name="Ota Y."/>
            <person name="Hattori T."/>
            <person name="Sahashi N."/>
            <person name="Liou R.F."/>
            <person name="Kikuchi T."/>
            <person name="Tsai I.J."/>
        </authorList>
    </citation>
    <scope>NUCLEOTIDE SEQUENCE [LARGE SCALE GENOMIC DNA]</scope>
    <source>
        <strain evidence="7 8">FFPRI411160</strain>
    </source>
</reference>
<dbReference type="GO" id="GO:0071949">
    <property type="term" value="F:FAD binding"/>
    <property type="evidence" value="ECO:0007669"/>
    <property type="project" value="InterPro"/>
</dbReference>